<comment type="caution">
    <text evidence="18">The sequence shown here is derived from an EMBL/GenBank/DDBJ whole genome shotgun (WGS) entry which is preliminary data.</text>
</comment>
<keyword evidence="5" id="KW-0547">Nucleotide-binding</keyword>
<evidence type="ECO:0000256" key="10">
    <source>
        <dbReference type="ARBA" id="ARBA00023180"/>
    </source>
</evidence>
<evidence type="ECO:0000256" key="6">
    <source>
        <dbReference type="ARBA" id="ARBA00022989"/>
    </source>
</evidence>
<evidence type="ECO:0000256" key="14">
    <source>
        <dbReference type="RuleBase" id="RU003431"/>
    </source>
</evidence>
<dbReference type="InterPro" id="IPR029787">
    <property type="entry name" value="Nucleotide_cyclase"/>
</dbReference>
<evidence type="ECO:0000256" key="9">
    <source>
        <dbReference type="ARBA" id="ARBA00023170"/>
    </source>
</evidence>
<keyword evidence="9" id="KW-0675">Receptor</keyword>
<feature type="region of interest" description="Disordered" evidence="15">
    <location>
        <begin position="487"/>
        <end position="515"/>
    </location>
</feature>
<evidence type="ECO:0000256" key="4">
    <source>
        <dbReference type="ARBA" id="ARBA00022729"/>
    </source>
</evidence>
<keyword evidence="11 13" id="KW-0456">Lyase</keyword>
<keyword evidence="3" id="KW-0812">Transmembrane</keyword>
<evidence type="ECO:0000256" key="5">
    <source>
        <dbReference type="ARBA" id="ARBA00022741"/>
    </source>
</evidence>
<organism evidence="18 19">
    <name type="scientific">Cichlidogyrus casuarinus</name>
    <dbReference type="NCBI Taxonomy" id="1844966"/>
    <lineage>
        <taxon>Eukaryota</taxon>
        <taxon>Metazoa</taxon>
        <taxon>Spiralia</taxon>
        <taxon>Lophotrochozoa</taxon>
        <taxon>Platyhelminthes</taxon>
        <taxon>Monogenea</taxon>
        <taxon>Monopisthocotylea</taxon>
        <taxon>Dactylogyridea</taxon>
        <taxon>Ancyrocephalidae</taxon>
        <taxon>Cichlidogyrus</taxon>
    </lineage>
</organism>
<dbReference type="Gene3D" id="6.10.250.780">
    <property type="match status" value="1"/>
</dbReference>
<evidence type="ECO:0000256" key="2">
    <source>
        <dbReference type="ARBA" id="ARBA00012202"/>
    </source>
</evidence>
<feature type="domain" description="Protein kinase" evidence="16">
    <location>
        <begin position="1"/>
        <end position="220"/>
    </location>
</feature>
<dbReference type="GO" id="GO:0004383">
    <property type="term" value="F:guanylate cyclase activity"/>
    <property type="evidence" value="ECO:0007669"/>
    <property type="project" value="UniProtKB-EC"/>
</dbReference>
<dbReference type="Gene3D" id="1.10.510.10">
    <property type="entry name" value="Transferase(Phosphotransferase) domain 1"/>
    <property type="match status" value="1"/>
</dbReference>
<keyword evidence="7" id="KW-0342">GTP-binding</keyword>
<dbReference type="GO" id="GO:0005525">
    <property type="term" value="F:GTP binding"/>
    <property type="evidence" value="ECO:0007669"/>
    <property type="project" value="UniProtKB-KW"/>
</dbReference>
<dbReference type="Gene3D" id="3.30.70.1230">
    <property type="entry name" value="Nucleotide cyclase"/>
    <property type="match status" value="1"/>
</dbReference>
<evidence type="ECO:0000256" key="12">
    <source>
        <dbReference type="ARBA" id="ARBA00023293"/>
    </source>
</evidence>
<dbReference type="PROSITE" id="PS50125">
    <property type="entry name" value="GUANYLATE_CYCLASE_2"/>
    <property type="match status" value="1"/>
</dbReference>
<dbReference type="SMART" id="SM00044">
    <property type="entry name" value="CYCc"/>
    <property type="match status" value="1"/>
</dbReference>
<keyword evidence="6" id="KW-1133">Transmembrane helix</keyword>
<dbReference type="SUPFAM" id="SSF56112">
    <property type="entry name" value="Protein kinase-like (PK-like)"/>
    <property type="match status" value="1"/>
</dbReference>
<evidence type="ECO:0000256" key="8">
    <source>
        <dbReference type="ARBA" id="ARBA00023136"/>
    </source>
</evidence>
<proteinExistence type="inferred from homology"/>
<dbReference type="Proteomes" id="UP001626550">
    <property type="component" value="Unassembled WGS sequence"/>
</dbReference>
<evidence type="ECO:0000313" key="19">
    <source>
        <dbReference type="Proteomes" id="UP001626550"/>
    </source>
</evidence>
<dbReference type="CDD" id="cd07302">
    <property type="entry name" value="CHD"/>
    <property type="match status" value="1"/>
</dbReference>
<dbReference type="EMBL" id="JBJKFK010000576">
    <property type="protein sequence ID" value="KAL3316243.1"/>
    <property type="molecule type" value="Genomic_DNA"/>
</dbReference>
<keyword evidence="19" id="KW-1185">Reference proteome</keyword>
<evidence type="ECO:0000256" key="11">
    <source>
        <dbReference type="ARBA" id="ARBA00023239"/>
    </source>
</evidence>
<comment type="subcellular location">
    <subcellularLocation>
        <location evidence="1">Membrane</location>
        <topology evidence="1">Single-pass type I membrane protein</topology>
    </subcellularLocation>
</comment>
<evidence type="ECO:0000256" key="15">
    <source>
        <dbReference type="SAM" id="MobiDB-lite"/>
    </source>
</evidence>
<name>A0ABD2QA08_9PLAT</name>
<dbReference type="SUPFAM" id="SSF55073">
    <property type="entry name" value="Nucleotide cyclase"/>
    <property type="match status" value="1"/>
</dbReference>
<evidence type="ECO:0000256" key="3">
    <source>
        <dbReference type="ARBA" id="ARBA00022692"/>
    </source>
</evidence>
<dbReference type="InterPro" id="IPR018297">
    <property type="entry name" value="A/G_cyclase_CS"/>
</dbReference>
<dbReference type="InterPro" id="IPR050401">
    <property type="entry name" value="Cyclic_nucleotide_synthase"/>
</dbReference>
<dbReference type="PROSITE" id="PS00452">
    <property type="entry name" value="GUANYLATE_CYCLASE_1"/>
    <property type="match status" value="1"/>
</dbReference>
<dbReference type="InterPro" id="IPR001245">
    <property type="entry name" value="Ser-Thr/Tyr_kinase_cat_dom"/>
</dbReference>
<dbReference type="PANTHER" id="PTHR11920:SF494">
    <property type="entry name" value="ATRIAL NATRIURETIC PEPTIDE RECEPTOR 2"/>
    <property type="match status" value="1"/>
</dbReference>
<dbReference type="Pfam" id="PF07714">
    <property type="entry name" value="PK_Tyr_Ser-Thr"/>
    <property type="match status" value="1"/>
</dbReference>
<dbReference type="PROSITE" id="PS50011">
    <property type="entry name" value="PROTEIN_KINASE_DOM"/>
    <property type="match status" value="1"/>
</dbReference>
<evidence type="ECO:0000256" key="7">
    <source>
        <dbReference type="ARBA" id="ARBA00023134"/>
    </source>
</evidence>
<dbReference type="GO" id="GO:0016020">
    <property type="term" value="C:membrane"/>
    <property type="evidence" value="ECO:0007669"/>
    <property type="project" value="UniProtKB-SubCell"/>
</dbReference>
<evidence type="ECO:0000259" key="17">
    <source>
        <dbReference type="PROSITE" id="PS50125"/>
    </source>
</evidence>
<feature type="domain" description="Guanylate cyclase" evidence="17">
    <location>
        <begin position="294"/>
        <end position="424"/>
    </location>
</feature>
<evidence type="ECO:0000259" key="16">
    <source>
        <dbReference type="PROSITE" id="PS50011"/>
    </source>
</evidence>
<dbReference type="AlphaFoldDB" id="A0ABD2QA08"/>
<comment type="similarity">
    <text evidence="13">Belongs to the adenylyl cyclase class-4/guanylyl cyclase family.</text>
</comment>
<dbReference type="FunFam" id="3.30.70.1230:FF:000004">
    <property type="entry name" value="Guanylate cyclase"/>
    <property type="match status" value="1"/>
</dbReference>
<accession>A0ABD2QA08</accession>
<dbReference type="PANTHER" id="PTHR11920">
    <property type="entry name" value="GUANYLYL CYCLASE"/>
    <property type="match status" value="1"/>
</dbReference>
<feature type="region of interest" description="Disordered" evidence="15">
    <location>
        <begin position="538"/>
        <end position="559"/>
    </location>
</feature>
<sequence>MFYLHKTIGPHGNLTIHNCLVDSRMAIKISDYGLYSLRGHKQLNKDDPKYFASLLWTAPEALRDYPEKPNITSMHLKADVYSFAIICQEILYRKGAFYIKHSKLSNKEIIQRVENCPPDSEPLRPTLNYVEGSEAPQYTGTLSPNLSARNTTAISLKSVEHQIESGLPIPAESNPSKTPDSRTDEALLECPPQMIRLLLSAWNENPELRPEFKELKDSLLKSTSGDTGNLVDNMLSRMEQYSKNLEGLVSQRTDQYLKEKEKAQNLLYRMMPISIADLLIQKKPVPAESYESVTIYFSDIVGFTSLSAASTPFEVVQLLNNLYTTFDTITSDFDVYKVETIGDAYMVASGLPLRNGNKHAHEIASMSIEFLCKIEEFEIPHIPNRKLELRIGIHTGPVCAGVVGSKMPRYCLFGDTVNTASRMESNGKPLKIHLSESTFKVLAKFGHFIMTERGLVEMKGKGEQRTYWLHGIYKYKGKTNIPDPVPPGATIFGLNDEPHPLSSPDPEESSPSPQILNTSDILKARQSNGLMHSSLEEVEEPLVNRSSNGDLAENTLTNC</sequence>
<dbReference type="InterPro" id="IPR000719">
    <property type="entry name" value="Prot_kinase_dom"/>
</dbReference>
<evidence type="ECO:0000256" key="13">
    <source>
        <dbReference type="RuleBase" id="RU000405"/>
    </source>
</evidence>
<keyword evidence="4" id="KW-0732">Signal</keyword>
<dbReference type="Pfam" id="PF00211">
    <property type="entry name" value="Guanylate_cyc"/>
    <property type="match status" value="1"/>
</dbReference>
<keyword evidence="8" id="KW-0472">Membrane</keyword>
<dbReference type="EC" id="4.6.1.2" evidence="2 14"/>
<reference evidence="18 19" key="1">
    <citation type="submission" date="2024-11" db="EMBL/GenBank/DDBJ databases">
        <title>Adaptive evolution of stress response genes in parasites aligns with host niche diversity.</title>
        <authorList>
            <person name="Hahn C."/>
            <person name="Resl P."/>
        </authorList>
    </citation>
    <scope>NUCLEOTIDE SEQUENCE [LARGE SCALE GENOMIC DNA]</scope>
    <source>
        <strain evidence="18">EGGRZ-B1_66</strain>
        <tissue evidence="18">Body</tissue>
    </source>
</reference>
<feature type="compositionally biased region" description="Polar residues" evidence="15">
    <location>
        <begin position="544"/>
        <end position="559"/>
    </location>
</feature>
<gene>
    <name evidence="18" type="primary">NPR2_4</name>
    <name evidence="18" type="ORF">Ciccas_005121</name>
</gene>
<keyword evidence="12 14" id="KW-0141">cGMP biosynthesis</keyword>
<comment type="catalytic activity">
    <reaction evidence="14">
        <text>GTP = 3',5'-cyclic GMP + diphosphate</text>
        <dbReference type="Rhea" id="RHEA:13665"/>
        <dbReference type="ChEBI" id="CHEBI:33019"/>
        <dbReference type="ChEBI" id="CHEBI:37565"/>
        <dbReference type="ChEBI" id="CHEBI:57746"/>
        <dbReference type="EC" id="4.6.1.2"/>
    </reaction>
</comment>
<keyword evidence="10" id="KW-0325">Glycoprotein</keyword>
<evidence type="ECO:0000313" key="18">
    <source>
        <dbReference type="EMBL" id="KAL3316243.1"/>
    </source>
</evidence>
<protein>
    <recommendedName>
        <fullName evidence="2 14">Guanylate cyclase</fullName>
        <ecNumber evidence="2 14">4.6.1.2</ecNumber>
    </recommendedName>
</protein>
<evidence type="ECO:0000256" key="1">
    <source>
        <dbReference type="ARBA" id="ARBA00004479"/>
    </source>
</evidence>
<feature type="compositionally biased region" description="Low complexity" evidence="15">
    <location>
        <begin position="500"/>
        <end position="513"/>
    </location>
</feature>
<dbReference type="InterPro" id="IPR001054">
    <property type="entry name" value="A/G_cyclase"/>
</dbReference>
<dbReference type="InterPro" id="IPR011009">
    <property type="entry name" value="Kinase-like_dom_sf"/>
</dbReference>